<protein>
    <recommendedName>
        <fullName evidence="2">HECT-type E3 ubiquitin transferase</fullName>
        <ecNumber evidence="2">2.3.2.26</ecNumber>
    </recommendedName>
</protein>
<dbReference type="OrthoDB" id="8068875at2759"/>
<feature type="coiled-coil region" evidence="6">
    <location>
        <begin position="306"/>
        <end position="333"/>
    </location>
</feature>
<dbReference type="GO" id="GO:0000209">
    <property type="term" value="P:protein polyubiquitination"/>
    <property type="evidence" value="ECO:0007669"/>
    <property type="project" value="InterPro"/>
</dbReference>
<dbReference type="Gene3D" id="3.30.2160.10">
    <property type="entry name" value="Hect, E3 ligase catalytic domain"/>
    <property type="match status" value="1"/>
</dbReference>
<dbReference type="Pfam" id="PF00632">
    <property type="entry name" value="HECT"/>
    <property type="match status" value="1"/>
</dbReference>
<keyword evidence="4 5" id="KW-0833">Ubl conjugation pathway</keyword>
<evidence type="ECO:0000256" key="1">
    <source>
        <dbReference type="ARBA" id="ARBA00000885"/>
    </source>
</evidence>
<evidence type="ECO:0000256" key="6">
    <source>
        <dbReference type="SAM" id="Coils"/>
    </source>
</evidence>
<dbReference type="InterPro" id="IPR000569">
    <property type="entry name" value="HECT_dom"/>
</dbReference>
<feature type="compositionally biased region" description="Low complexity" evidence="7">
    <location>
        <begin position="65"/>
        <end position="81"/>
    </location>
</feature>
<evidence type="ECO:0000256" key="2">
    <source>
        <dbReference type="ARBA" id="ARBA00012485"/>
    </source>
</evidence>
<dbReference type="Gene3D" id="3.90.1750.10">
    <property type="entry name" value="Hect, E3 ligase catalytic domains"/>
    <property type="match status" value="1"/>
</dbReference>
<dbReference type="SMART" id="SM00119">
    <property type="entry name" value="HECTc"/>
    <property type="match status" value="1"/>
</dbReference>
<evidence type="ECO:0000313" key="9">
    <source>
        <dbReference type="EMBL" id="KAJ2850501.1"/>
    </source>
</evidence>
<proteinExistence type="predicted"/>
<comment type="caution">
    <text evidence="9">The sequence shown here is derived from an EMBL/GenBank/DDBJ whole genome shotgun (WGS) entry which is preliminary data.</text>
</comment>
<accession>A0A9W8I8A9</accession>
<evidence type="ECO:0000256" key="5">
    <source>
        <dbReference type="PROSITE-ProRule" id="PRU00104"/>
    </source>
</evidence>
<evidence type="ECO:0000256" key="3">
    <source>
        <dbReference type="ARBA" id="ARBA00022679"/>
    </source>
</evidence>
<evidence type="ECO:0000259" key="8">
    <source>
        <dbReference type="PROSITE" id="PS50237"/>
    </source>
</evidence>
<name>A0A9W8I8A9_9FUNG</name>
<dbReference type="SUPFAM" id="SSF56204">
    <property type="entry name" value="Hect, E3 ligase catalytic domain"/>
    <property type="match status" value="1"/>
</dbReference>
<feature type="active site" description="Glycyl thioester intermediate" evidence="5">
    <location>
        <position position="949"/>
    </location>
</feature>
<keyword evidence="10" id="KW-1185">Reference proteome</keyword>
<organism evidence="9 10">
    <name type="scientific">Coemansia brasiliensis</name>
    <dbReference type="NCBI Taxonomy" id="2650707"/>
    <lineage>
        <taxon>Eukaryota</taxon>
        <taxon>Fungi</taxon>
        <taxon>Fungi incertae sedis</taxon>
        <taxon>Zoopagomycota</taxon>
        <taxon>Kickxellomycotina</taxon>
        <taxon>Kickxellomycetes</taxon>
        <taxon>Kickxellales</taxon>
        <taxon>Kickxellaceae</taxon>
        <taxon>Coemansia</taxon>
    </lineage>
</organism>
<evidence type="ECO:0000256" key="7">
    <source>
        <dbReference type="SAM" id="MobiDB-lite"/>
    </source>
</evidence>
<evidence type="ECO:0000313" key="10">
    <source>
        <dbReference type="Proteomes" id="UP001139887"/>
    </source>
</evidence>
<comment type="catalytic activity">
    <reaction evidence="1">
        <text>S-ubiquitinyl-[E2 ubiquitin-conjugating enzyme]-L-cysteine + [acceptor protein]-L-lysine = [E2 ubiquitin-conjugating enzyme]-L-cysteine + N(6)-ubiquitinyl-[acceptor protein]-L-lysine.</text>
        <dbReference type="EC" id="2.3.2.26"/>
    </reaction>
</comment>
<sequence>MRSEIRRSNLHEVKDAQAATDVLPYEAWPGWADMAARDESLRQALKSTVLRPLLQPATLWTGKAAVRASSRSASKPRALSRTPSISTRRHHPAVARMEQLQACFLRQMQHGCTLGGCQMRLCAGNSKYAERLQQMSPESLMAVATELARQAMENPTKAELQPHSEQVLRSGECTSRAGATTTFASAFAQSMQRLLATHAGDSYSTTARRFSGQHTVSAARAASVSMRDDADGLALGVSRLDAQTAPLVAAIGGRLLRNTVELAFGSPQALSKCFSTASSHPLSLDIVAATEFLERIKSPSEMLHALRRSLSAIEGAQQELQQMDEETDSRKQRALALSVLALGVVGGRVPAEDAAAQRRQLTRLLINSAFTTQPTAEKHEQWGWFARFTYDSEVRQQWLRWWAQVPTGIAKWWVQGLKEDAAGAIGRLLSGLTSDRVVSQQVDKDPVRWAGALELLRLLKQATVGRLDDSEFVSTAILKHFDLVRELQRWMDSQRKQRGGERHLFGPFWYPFLFSLADKRRLMRTEAYERMRHWYLSSHDRQAELLQSQRMLNIDTQAEQVVRSGMVPGWPLLTANQAAVSQASNPYLVLSVRRSRLVQDVVDMVQAGTGREQFPLKVRFVGSGEDGVDMGGVQKELFAVLIPRLLNPEHGLFELTEGGFLWPNAASPCELSDFEAVGVLLGLAFFNGIVLDSEAAASLSPLLVRQLAFDDRCRHISEASLSLLLTVEPTFPELAAGLRQLLEWDEGNGKIEDVFCRAFEVTVSDPLQIWAQHAADGSSRCETVRGLRAPRIDTPGTATFELVSGGSNIEVTDANRHEYVRRHIEFVAFEYVRAQIDALRSGFMRAGDGVIYRMLSGAELEQWLCASAPDVSAVELERIAQYEDEYTADHPVVRRFWRVVYGLLPVQLRQLLAFVTASDRVPPGGYTHITFVVQRNGPDTDRLPTALTCFGRLLLPAYATDEKMRERLVTAIENASGFGLV</sequence>
<keyword evidence="6" id="KW-0175">Coiled coil</keyword>
<dbReference type="InterPro" id="IPR044611">
    <property type="entry name" value="E3A/B/C-like"/>
</dbReference>
<dbReference type="EC" id="2.3.2.26" evidence="2"/>
<dbReference type="InterPro" id="IPR035983">
    <property type="entry name" value="Hect_E3_ubiquitin_ligase"/>
</dbReference>
<keyword evidence="3" id="KW-0808">Transferase</keyword>
<dbReference type="AlphaFoldDB" id="A0A9W8I8A9"/>
<evidence type="ECO:0000256" key="4">
    <source>
        <dbReference type="ARBA" id="ARBA00022786"/>
    </source>
</evidence>
<reference evidence="9" key="1">
    <citation type="submission" date="2022-07" db="EMBL/GenBank/DDBJ databases">
        <title>Phylogenomic reconstructions and comparative analyses of Kickxellomycotina fungi.</title>
        <authorList>
            <person name="Reynolds N.K."/>
            <person name="Stajich J.E."/>
            <person name="Barry K."/>
            <person name="Grigoriev I.V."/>
            <person name="Crous P."/>
            <person name="Smith M.E."/>
        </authorList>
    </citation>
    <scope>NUCLEOTIDE SEQUENCE</scope>
    <source>
        <strain evidence="9">NRRL 1566</strain>
    </source>
</reference>
<dbReference type="PANTHER" id="PTHR45700:SF8">
    <property type="entry name" value="HECT-TYPE E3 UBIQUITIN TRANSFERASE"/>
    <property type="match status" value="1"/>
</dbReference>
<dbReference type="GO" id="GO:0061630">
    <property type="term" value="F:ubiquitin protein ligase activity"/>
    <property type="evidence" value="ECO:0007669"/>
    <property type="project" value="UniProtKB-EC"/>
</dbReference>
<dbReference type="PANTHER" id="PTHR45700">
    <property type="entry name" value="UBIQUITIN-PROTEIN LIGASE E3C"/>
    <property type="match status" value="1"/>
</dbReference>
<feature type="region of interest" description="Disordered" evidence="7">
    <location>
        <begin position="65"/>
        <end position="92"/>
    </location>
</feature>
<dbReference type="Gene3D" id="3.30.2410.10">
    <property type="entry name" value="Hect, E3 ligase catalytic domain"/>
    <property type="match status" value="1"/>
</dbReference>
<feature type="domain" description="HECT" evidence="8">
    <location>
        <begin position="606"/>
        <end position="981"/>
    </location>
</feature>
<dbReference type="PROSITE" id="PS50237">
    <property type="entry name" value="HECT"/>
    <property type="match status" value="1"/>
</dbReference>
<dbReference type="FunFam" id="3.30.2410.10:FF:000003">
    <property type="entry name" value="probable E3 ubiquitin-protein ligase HERC4 isoform X1"/>
    <property type="match status" value="1"/>
</dbReference>
<dbReference type="EMBL" id="JANBUW010000030">
    <property type="protein sequence ID" value="KAJ2850501.1"/>
    <property type="molecule type" value="Genomic_DNA"/>
</dbReference>
<gene>
    <name evidence="9" type="ORF">IWW36_001817</name>
</gene>
<dbReference type="Proteomes" id="UP001139887">
    <property type="component" value="Unassembled WGS sequence"/>
</dbReference>